<evidence type="ECO:0000313" key="3">
    <source>
        <dbReference type="Proteomes" id="UP000663842"/>
    </source>
</evidence>
<dbReference type="EMBL" id="CAJNRG010002396">
    <property type="protein sequence ID" value="CAF2047138.1"/>
    <property type="molecule type" value="Genomic_DNA"/>
</dbReference>
<proteinExistence type="predicted"/>
<dbReference type="Proteomes" id="UP000663887">
    <property type="component" value="Unassembled WGS sequence"/>
</dbReference>
<evidence type="ECO:0000313" key="1">
    <source>
        <dbReference type="EMBL" id="CAF2047138.1"/>
    </source>
</evidence>
<feature type="non-terminal residue" evidence="2">
    <location>
        <position position="165"/>
    </location>
</feature>
<reference evidence="2" key="1">
    <citation type="submission" date="2021-02" db="EMBL/GenBank/DDBJ databases">
        <authorList>
            <person name="Nowell W R."/>
        </authorList>
    </citation>
    <scope>NUCLEOTIDE SEQUENCE</scope>
</reference>
<evidence type="ECO:0000313" key="2">
    <source>
        <dbReference type="EMBL" id="CAF4369437.1"/>
    </source>
</evidence>
<gene>
    <name evidence="2" type="ORF">UXM345_LOCUS36899</name>
    <name evidence="1" type="ORF">XDN619_LOCUS7834</name>
</gene>
<dbReference type="AlphaFoldDB" id="A0A820M805"/>
<organism evidence="2 3">
    <name type="scientific">Rotaria magnacalcarata</name>
    <dbReference type="NCBI Taxonomy" id="392030"/>
    <lineage>
        <taxon>Eukaryota</taxon>
        <taxon>Metazoa</taxon>
        <taxon>Spiralia</taxon>
        <taxon>Gnathifera</taxon>
        <taxon>Rotifera</taxon>
        <taxon>Eurotatoria</taxon>
        <taxon>Bdelloidea</taxon>
        <taxon>Philodinida</taxon>
        <taxon>Philodinidae</taxon>
        <taxon>Rotaria</taxon>
    </lineage>
</organism>
<comment type="caution">
    <text evidence="2">The sequence shown here is derived from an EMBL/GenBank/DDBJ whole genome shotgun (WGS) entry which is preliminary data.</text>
</comment>
<accession>A0A820M805</accession>
<protein>
    <submittedName>
        <fullName evidence="2">Uncharacterized protein</fullName>
    </submittedName>
</protein>
<dbReference type="EMBL" id="CAJOBF010018436">
    <property type="protein sequence ID" value="CAF4369437.1"/>
    <property type="molecule type" value="Genomic_DNA"/>
</dbReference>
<name>A0A820M805_9BILA</name>
<dbReference type="Proteomes" id="UP000663842">
    <property type="component" value="Unassembled WGS sequence"/>
</dbReference>
<sequence>MPNEPTWNLDEQISTLCGNEQVYQDDVTVHDENVDYRYDSYVLEKQQSVELPVVEGNQNSTNEIENHGAGEAPIIGYADEPLLPLVDACASLVDILYNLSFCVNMAVEETPTEPPDGLTINESAAIRLYTIEWKAPHRSLYSMLNHTLKHCSREELQPYFRYMKL</sequence>